<dbReference type="Gene3D" id="1.20.1640.10">
    <property type="entry name" value="Multidrug efflux transporter AcrB transmembrane domain"/>
    <property type="match status" value="1"/>
</dbReference>
<dbReference type="AlphaFoldDB" id="A0A484H868"/>
<dbReference type="PANTHER" id="PTHR30081">
    <property type="entry name" value="PROTEIN-EXPORT MEMBRANE PROTEIN SEC"/>
    <property type="match status" value="1"/>
</dbReference>
<dbReference type="Pfam" id="PF07549">
    <property type="entry name" value="Sec_GG"/>
    <property type="match status" value="1"/>
</dbReference>
<dbReference type="GO" id="GO:0005886">
    <property type="term" value="C:plasma membrane"/>
    <property type="evidence" value="ECO:0007669"/>
    <property type="project" value="UniProtKB-SubCell"/>
</dbReference>
<proteinExistence type="inferred from homology"/>
<dbReference type="PRINTS" id="PR01755">
    <property type="entry name" value="SECFTRNLCASE"/>
</dbReference>
<feature type="transmembrane region" description="Helical" evidence="10">
    <location>
        <begin position="198"/>
        <end position="219"/>
    </location>
</feature>
<evidence type="ECO:0000256" key="1">
    <source>
        <dbReference type="ARBA" id="ARBA00004651"/>
    </source>
</evidence>
<evidence type="ECO:0000256" key="2">
    <source>
        <dbReference type="ARBA" id="ARBA00015792"/>
    </source>
</evidence>
<comment type="subcellular location">
    <subcellularLocation>
        <location evidence="1">Cell membrane</location>
        <topology evidence="1">Multi-pass membrane protein</topology>
    </subcellularLocation>
</comment>
<dbReference type="NCBIfam" id="TIGR00966">
    <property type="entry name" value="transloc_SecF"/>
    <property type="match status" value="1"/>
</dbReference>
<evidence type="ECO:0000259" key="11">
    <source>
        <dbReference type="Pfam" id="PF02355"/>
    </source>
</evidence>
<feature type="transmembrane region" description="Helical" evidence="10">
    <location>
        <begin position="171"/>
        <end position="192"/>
    </location>
</feature>
<dbReference type="EMBL" id="LR026963">
    <property type="protein sequence ID" value="VBB69725.1"/>
    <property type="molecule type" value="Genomic_DNA"/>
</dbReference>
<reference evidence="12" key="1">
    <citation type="submission" date="2018-10" db="EMBL/GenBank/DDBJ databases">
        <authorList>
            <person name="Gruber-Vodicka H."/>
            <person name="Jaeckle O."/>
        </authorList>
    </citation>
    <scope>NUCLEOTIDE SEQUENCE</scope>
</reference>
<organism evidence="12">
    <name type="scientific">invertebrate metagenome</name>
    <dbReference type="NCBI Taxonomy" id="1711999"/>
    <lineage>
        <taxon>unclassified sequences</taxon>
        <taxon>metagenomes</taxon>
        <taxon>organismal metagenomes</taxon>
    </lineage>
</organism>
<evidence type="ECO:0000256" key="4">
    <source>
        <dbReference type="ARBA" id="ARBA00022475"/>
    </source>
</evidence>
<keyword evidence="4" id="KW-1003">Cell membrane</keyword>
<dbReference type="Pfam" id="PF02355">
    <property type="entry name" value="SecD_SecF_C"/>
    <property type="match status" value="1"/>
</dbReference>
<dbReference type="GO" id="GO:0015450">
    <property type="term" value="F:protein-transporting ATPase activity"/>
    <property type="evidence" value="ECO:0007669"/>
    <property type="project" value="InterPro"/>
</dbReference>
<evidence type="ECO:0000313" key="12">
    <source>
        <dbReference type="EMBL" id="VBB69725.1"/>
    </source>
</evidence>
<gene>
    <name evidence="12" type="ORF">RIEGSTA812A_PEG_1198</name>
</gene>
<dbReference type="InterPro" id="IPR022646">
    <property type="entry name" value="SecD/SecF_CS"/>
</dbReference>
<dbReference type="InterPro" id="IPR022813">
    <property type="entry name" value="SecD/SecF_arch_bac"/>
</dbReference>
<evidence type="ECO:0000256" key="6">
    <source>
        <dbReference type="ARBA" id="ARBA00022927"/>
    </source>
</evidence>
<evidence type="ECO:0000256" key="10">
    <source>
        <dbReference type="SAM" id="Phobius"/>
    </source>
</evidence>
<dbReference type="InterPro" id="IPR055344">
    <property type="entry name" value="SecD_SecF_C_bact"/>
</dbReference>
<sequence length="310" mass="33518">MYRGYDFIPHGTRIDFVGWRRAALVFSVLVVLGSILAVLLLGLNLGIDFAGGILIEVKTEGAVSLGEMRAKLNALGVGEVALQSVMNTDSPGDDSTMIIRLQQLEHVASVAQNTALLKVREALGTAVSFRRTELVGPRVGRELVTSGLLATVLAIIAISAYIWFRFEWQFGLGSMLALLHDVLATIGLFAVTQIEFNLASVAAILTIAGYSVNDSVVVYDRVRENLRKYRKIPLDALLNRSLNETLSRTLLTSGTTALVVMAVLAFGGDVLQGFAIAMLWGLTVGTYSSIYIGIPVLLFLNVQRTTNEAM</sequence>
<feature type="transmembrane region" description="Helical" evidence="10">
    <location>
        <begin position="21"/>
        <end position="43"/>
    </location>
</feature>
<dbReference type="InterPro" id="IPR005665">
    <property type="entry name" value="SecF_bac"/>
</dbReference>
<keyword evidence="9 10" id="KW-0472">Membrane</keyword>
<evidence type="ECO:0000256" key="8">
    <source>
        <dbReference type="ARBA" id="ARBA00023010"/>
    </source>
</evidence>
<feature type="transmembrane region" description="Helical" evidence="10">
    <location>
        <begin position="143"/>
        <end position="164"/>
    </location>
</feature>
<accession>A0A484H868</accession>
<keyword evidence="8" id="KW-0811">Translocation</keyword>
<dbReference type="GO" id="GO:0006886">
    <property type="term" value="P:intracellular protein transport"/>
    <property type="evidence" value="ECO:0007669"/>
    <property type="project" value="InterPro"/>
</dbReference>
<keyword evidence="5 10" id="KW-0812">Transmembrane</keyword>
<dbReference type="PANTHER" id="PTHR30081:SF8">
    <property type="entry name" value="PROTEIN TRANSLOCASE SUBUNIT SECF"/>
    <property type="match status" value="1"/>
</dbReference>
<dbReference type="NCBIfam" id="TIGR00916">
    <property type="entry name" value="2A0604s01"/>
    <property type="match status" value="1"/>
</dbReference>
<evidence type="ECO:0000256" key="5">
    <source>
        <dbReference type="ARBA" id="ARBA00022692"/>
    </source>
</evidence>
<dbReference type="SUPFAM" id="SSF82866">
    <property type="entry name" value="Multidrug efflux transporter AcrB transmembrane domain"/>
    <property type="match status" value="1"/>
</dbReference>
<protein>
    <recommendedName>
        <fullName evidence="2">Protein translocase subunit SecF</fullName>
    </recommendedName>
</protein>
<feature type="transmembrane region" description="Helical" evidence="10">
    <location>
        <begin position="250"/>
        <end position="268"/>
    </location>
</feature>
<dbReference type="InterPro" id="IPR048634">
    <property type="entry name" value="SecD_SecF_C"/>
</dbReference>
<keyword evidence="6" id="KW-0653">Protein transport</keyword>
<dbReference type="HAMAP" id="MF_01464_B">
    <property type="entry name" value="SecF_B"/>
    <property type="match status" value="1"/>
</dbReference>
<keyword evidence="7 10" id="KW-1133">Transmembrane helix</keyword>
<evidence type="ECO:0000256" key="7">
    <source>
        <dbReference type="ARBA" id="ARBA00022989"/>
    </source>
</evidence>
<feature type="domain" description="Protein export membrane protein SecD/SecF C-terminal" evidence="11">
    <location>
        <begin position="121"/>
        <end position="301"/>
    </location>
</feature>
<evidence type="ECO:0000256" key="3">
    <source>
        <dbReference type="ARBA" id="ARBA00022448"/>
    </source>
</evidence>
<keyword evidence="3" id="KW-0813">Transport</keyword>
<name>A0A484H868_9ZZZZ</name>
<feature type="transmembrane region" description="Helical" evidence="10">
    <location>
        <begin position="274"/>
        <end position="300"/>
    </location>
</feature>
<dbReference type="InterPro" id="IPR022645">
    <property type="entry name" value="SecD/SecF_bac"/>
</dbReference>
<evidence type="ECO:0000256" key="9">
    <source>
        <dbReference type="ARBA" id="ARBA00023136"/>
    </source>
</evidence>